<dbReference type="InterPro" id="IPR009075">
    <property type="entry name" value="AcylCo_DH/oxidase_C"/>
</dbReference>
<keyword evidence="12" id="KW-1185">Reference proteome</keyword>
<evidence type="ECO:0000259" key="8">
    <source>
        <dbReference type="Pfam" id="PF00441"/>
    </source>
</evidence>
<dbReference type="Pfam" id="PF02771">
    <property type="entry name" value="Acyl-CoA_dh_N"/>
    <property type="match status" value="1"/>
</dbReference>
<dbReference type="EnsemblMetazoa" id="LLOJ005770-RA">
    <property type="protein sequence ID" value="LLOJ005770-PA"/>
    <property type="gene ID" value="LLOJ005770"/>
</dbReference>
<keyword evidence="4 7" id="KW-0285">Flavoprotein</keyword>
<dbReference type="Gene3D" id="1.20.140.10">
    <property type="entry name" value="Butyryl-CoA Dehydrogenase, subunit A, domain 3"/>
    <property type="match status" value="1"/>
</dbReference>
<evidence type="ECO:0000259" key="10">
    <source>
        <dbReference type="Pfam" id="PF02771"/>
    </source>
</evidence>
<evidence type="ECO:0000256" key="5">
    <source>
        <dbReference type="ARBA" id="ARBA00022827"/>
    </source>
</evidence>
<keyword evidence="5 7" id="KW-0274">FAD</keyword>
<dbReference type="SUPFAM" id="SSF47203">
    <property type="entry name" value="Acyl-CoA dehydrogenase C-terminal domain-like"/>
    <property type="match status" value="1"/>
</dbReference>
<comment type="cofactor">
    <cofactor evidence="1 7">
        <name>FAD</name>
        <dbReference type="ChEBI" id="CHEBI:57692"/>
    </cofactor>
</comment>
<dbReference type="InterPro" id="IPR006091">
    <property type="entry name" value="Acyl-CoA_Oxase/DH_mid-dom"/>
</dbReference>
<dbReference type="InterPro" id="IPR050741">
    <property type="entry name" value="Acyl-CoA_dehydrogenase"/>
</dbReference>
<dbReference type="GO" id="GO:0050660">
    <property type="term" value="F:flavin adenine dinucleotide binding"/>
    <property type="evidence" value="ECO:0007669"/>
    <property type="project" value="InterPro"/>
</dbReference>
<dbReference type="InterPro" id="IPR009100">
    <property type="entry name" value="AcylCoA_DH/oxidase_NM_dom_sf"/>
</dbReference>
<reference evidence="11" key="1">
    <citation type="submission" date="2020-05" db="UniProtKB">
        <authorList>
            <consortium name="EnsemblMetazoa"/>
        </authorList>
    </citation>
    <scope>IDENTIFICATION</scope>
    <source>
        <strain evidence="11">Jacobina</strain>
    </source>
</reference>
<evidence type="ECO:0000256" key="1">
    <source>
        <dbReference type="ARBA" id="ARBA00001974"/>
    </source>
</evidence>
<dbReference type="Pfam" id="PF02770">
    <property type="entry name" value="Acyl-CoA_dh_M"/>
    <property type="match status" value="1"/>
</dbReference>
<comment type="similarity">
    <text evidence="2 7">Belongs to the acyl-CoA dehydrogenase family.</text>
</comment>
<dbReference type="EMBL" id="AJWK01018346">
    <property type="status" value="NOT_ANNOTATED_CDS"/>
    <property type="molecule type" value="Genomic_DNA"/>
</dbReference>
<dbReference type="Gene3D" id="1.10.540.10">
    <property type="entry name" value="Acyl-CoA dehydrogenase/oxidase, N-terminal domain"/>
    <property type="match status" value="1"/>
</dbReference>
<evidence type="ECO:0000256" key="7">
    <source>
        <dbReference type="RuleBase" id="RU362125"/>
    </source>
</evidence>
<dbReference type="FunFam" id="1.10.540.10:FF:000010">
    <property type="entry name" value="Medium-chain specific acyl-CoA dehydrogenase, mitochondrial"/>
    <property type="match status" value="1"/>
</dbReference>
<evidence type="ECO:0000313" key="11">
    <source>
        <dbReference type="EnsemblMetazoa" id="LLOJ005770-PA"/>
    </source>
</evidence>
<evidence type="ECO:0000259" key="9">
    <source>
        <dbReference type="Pfam" id="PF02770"/>
    </source>
</evidence>
<feature type="domain" description="Acyl-CoA oxidase/dehydrogenase middle" evidence="9">
    <location>
        <begin position="155"/>
        <end position="253"/>
    </location>
</feature>
<dbReference type="Gene3D" id="2.40.110.10">
    <property type="entry name" value="Butyryl-CoA Dehydrogenase, subunit A, domain 2"/>
    <property type="match status" value="1"/>
</dbReference>
<dbReference type="SUPFAM" id="SSF56645">
    <property type="entry name" value="Acyl-CoA dehydrogenase NM domain-like"/>
    <property type="match status" value="1"/>
</dbReference>
<dbReference type="InterPro" id="IPR046373">
    <property type="entry name" value="Acyl-CoA_Oxase/DH_mid-dom_sf"/>
</dbReference>
<dbReference type="Proteomes" id="UP000092461">
    <property type="component" value="Unassembled WGS sequence"/>
</dbReference>
<name>A0A1B0CM82_LUTLO</name>
<keyword evidence="6 7" id="KW-0560">Oxidoreductase</keyword>
<proteinExistence type="inferred from homology"/>
<dbReference type="AlphaFoldDB" id="A0A1B0CM82"/>
<dbReference type="Pfam" id="PF00441">
    <property type="entry name" value="Acyl-CoA_dh_1"/>
    <property type="match status" value="1"/>
</dbReference>
<feature type="domain" description="Acyl-CoA dehydrogenase/oxidase C-terminal" evidence="8">
    <location>
        <begin position="265"/>
        <end position="361"/>
    </location>
</feature>
<dbReference type="InterPro" id="IPR013786">
    <property type="entry name" value="AcylCoA_DH/ox_N"/>
</dbReference>
<evidence type="ECO:0000313" key="12">
    <source>
        <dbReference type="Proteomes" id="UP000092461"/>
    </source>
</evidence>
<dbReference type="InterPro" id="IPR036250">
    <property type="entry name" value="AcylCo_DH-like_C"/>
</dbReference>
<dbReference type="InterPro" id="IPR037069">
    <property type="entry name" value="AcylCoA_DH/ox_N_sf"/>
</dbReference>
<feature type="domain" description="Acyl-CoA dehydrogenase/oxidase N-terminal" evidence="10">
    <location>
        <begin position="42"/>
        <end position="149"/>
    </location>
</feature>
<evidence type="ECO:0000256" key="3">
    <source>
        <dbReference type="ARBA" id="ARBA00019125"/>
    </source>
</evidence>
<organism evidence="11 12">
    <name type="scientific">Lutzomyia longipalpis</name>
    <name type="common">Sand fly</name>
    <dbReference type="NCBI Taxonomy" id="7200"/>
    <lineage>
        <taxon>Eukaryota</taxon>
        <taxon>Metazoa</taxon>
        <taxon>Ecdysozoa</taxon>
        <taxon>Arthropoda</taxon>
        <taxon>Hexapoda</taxon>
        <taxon>Insecta</taxon>
        <taxon>Pterygota</taxon>
        <taxon>Neoptera</taxon>
        <taxon>Endopterygota</taxon>
        <taxon>Diptera</taxon>
        <taxon>Nematocera</taxon>
        <taxon>Psychodoidea</taxon>
        <taxon>Psychodidae</taxon>
        <taxon>Lutzomyia</taxon>
        <taxon>Lutzomyia</taxon>
    </lineage>
</organism>
<accession>A0A1B0CM82</accession>
<dbReference type="PROSITE" id="PS00072">
    <property type="entry name" value="ACYL_COA_DH_1"/>
    <property type="match status" value="1"/>
</dbReference>
<dbReference type="InterPro" id="IPR006089">
    <property type="entry name" value="Acyl-CoA_DH_CS"/>
</dbReference>
<dbReference type="PANTHER" id="PTHR48083">
    <property type="entry name" value="MEDIUM-CHAIN SPECIFIC ACYL-COA DEHYDROGENASE, MITOCHONDRIAL-RELATED"/>
    <property type="match status" value="1"/>
</dbReference>
<dbReference type="FunFam" id="2.40.110.10:FF:000007">
    <property type="entry name" value="Medium-chain specific acyl-CoA dehydrogenase, mitochondrial"/>
    <property type="match status" value="1"/>
</dbReference>
<protein>
    <recommendedName>
        <fullName evidence="3">Medium-chain specific acyl-CoA dehydrogenase, mitochondrial</fullName>
    </recommendedName>
</protein>
<evidence type="ECO:0000256" key="4">
    <source>
        <dbReference type="ARBA" id="ARBA00022630"/>
    </source>
</evidence>
<dbReference type="VEuPathDB" id="VectorBase:LLOJ005770"/>
<dbReference type="GO" id="GO:0051793">
    <property type="term" value="P:medium-chain fatty acid catabolic process"/>
    <property type="evidence" value="ECO:0007669"/>
    <property type="project" value="TreeGrafter"/>
</dbReference>
<dbReference type="PANTHER" id="PTHR48083:SF2">
    <property type="entry name" value="MEDIUM-CHAIN SPECIFIC ACYL-COA DEHYDROGENASE, MITOCHONDRIAL"/>
    <property type="match status" value="1"/>
</dbReference>
<dbReference type="VEuPathDB" id="VectorBase:LLONM1_007611"/>
<evidence type="ECO:0000256" key="6">
    <source>
        <dbReference type="ARBA" id="ARBA00023002"/>
    </source>
</evidence>
<evidence type="ECO:0000256" key="2">
    <source>
        <dbReference type="ARBA" id="ARBA00009347"/>
    </source>
</evidence>
<dbReference type="GO" id="GO:0070991">
    <property type="term" value="F:medium-chain fatty acyl-CoA dehydrogenase activity"/>
    <property type="evidence" value="ECO:0007669"/>
    <property type="project" value="TreeGrafter"/>
</dbReference>
<sequence length="361" mass="39800">MDMAFVQLPRQLKTLRRRFLPSMASLGPLRHSSGFTMELGTEQKEIQELARKFTREEIIPKAPHHDRTGEYPWDIIKKAHSLGLMNSLIPQEVGGLQLSIFDSCLITEELTYGCAGIGLAIKGTELGQMPVIAYGNKEQKKKYLSRLVEEPILAAYCLTEPSAGSDVSGIKTRAEKKGDEYVINGQKMWITNGGLANWYYVLARTDPDPKAPSGGAFTAFIVDRDTPGLTPGRKEINMGQRCSDTRGITFEDVRVPKENVLIGEGEGFRVVMGSLNPTRCFVAAGSTGIAQRALDEATKYSLEREAFGVPIAAHQAIAFMLADMAINVETGRLAWMRAAHEMNMKSPKKAYYASIAKMLCC</sequence>
<dbReference type="GO" id="GO:0005739">
    <property type="term" value="C:mitochondrion"/>
    <property type="evidence" value="ECO:0007669"/>
    <property type="project" value="TreeGrafter"/>
</dbReference>